<organism evidence="1 2">
    <name type="scientific">Pyrenophora seminiperda CCB06</name>
    <dbReference type="NCBI Taxonomy" id="1302712"/>
    <lineage>
        <taxon>Eukaryota</taxon>
        <taxon>Fungi</taxon>
        <taxon>Dikarya</taxon>
        <taxon>Ascomycota</taxon>
        <taxon>Pezizomycotina</taxon>
        <taxon>Dothideomycetes</taxon>
        <taxon>Pleosporomycetidae</taxon>
        <taxon>Pleosporales</taxon>
        <taxon>Pleosporineae</taxon>
        <taxon>Pleosporaceae</taxon>
        <taxon>Pyrenophora</taxon>
    </lineage>
</organism>
<accession>A0A3M7M2U0</accession>
<dbReference type="OrthoDB" id="10604708at2759"/>
<evidence type="ECO:0000313" key="2">
    <source>
        <dbReference type="Proteomes" id="UP000265663"/>
    </source>
</evidence>
<dbReference type="Proteomes" id="UP000265663">
    <property type="component" value="Unassembled WGS sequence"/>
</dbReference>
<name>A0A3M7M2U0_9PLEO</name>
<evidence type="ECO:0000313" key="1">
    <source>
        <dbReference type="EMBL" id="RMZ68801.1"/>
    </source>
</evidence>
<dbReference type="AlphaFoldDB" id="A0A3M7M2U0"/>
<gene>
    <name evidence="1" type="ORF">GMOD_00002655</name>
</gene>
<dbReference type="EMBL" id="KE747817">
    <property type="protein sequence ID" value="RMZ68801.1"/>
    <property type="molecule type" value="Genomic_DNA"/>
</dbReference>
<reference evidence="1 2" key="1">
    <citation type="journal article" date="2014" name="PLoS ONE">
        <title>De novo Genome Assembly of the Fungal Plant Pathogen Pyrenophora semeniperda.</title>
        <authorList>
            <person name="Soliai M.M."/>
            <person name="Meyer S.E."/>
            <person name="Udall J.A."/>
            <person name="Elzinga D.E."/>
            <person name="Hermansen R.A."/>
            <person name="Bodily P.M."/>
            <person name="Hart A.A."/>
            <person name="Coleman C.E."/>
        </authorList>
    </citation>
    <scope>NUCLEOTIDE SEQUENCE [LARGE SCALE GENOMIC DNA]</scope>
    <source>
        <strain evidence="1 2">CCB06</strain>
        <tissue evidence="1">Mycelium</tissue>
    </source>
</reference>
<proteinExistence type="predicted"/>
<keyword evidence="2" id="KW-1185">Reference proteome</keyword>
<sequence>MGMGYAARVARLQLREPLCRPPASHTRPVLLAYRPPTTFPCTSAHLHPSATAPSATASLLCAPLVPRAGVAALVALMFRRTKARPACFMPSHVWARNP</sequence>
<protein>
    <submittedName>
        <fullName evidence="1">Uncharacterized protein</fullName>
    </submittedName>
</protein>